<sequence length="103" mass="11815">MAEYEIRDRRHIWCPQWSMHRVEAGGLEVLKMNSETVNEAFTLVKECTDGSEAKMSLELQCRGILTLYSILHCLQGSTAMPNTTRAEFKKVMLRIYFDGTLIA</sequence>
<dbReference type="EMBL" id="JBBNAG010000012">
    <property type="protein sequence ID" value="KAK9089226.1"/>
    <property type="molecule type" value="Genomic_DNA"/>
</dbReference>
<accession>A0AAP0E9Q7</accession>
<organism evidence="1 2">
    <name type="scientific">Stephania cephalantha</name>
    <dbReference type="NCBI Taxonomy" id="152367"/>
    <lineage>
        <taxon>Eukaryota</taxon>
        <taxon>Viridiplantae</taxon>
        <taxon>Streptophyta</taxon>
        <taxon>Embryophyta</taxon>
        <taxon>Tracheophyta</taxon>
        <taxon>Spermatophyta</taxon>
        <taxon>Magnoliopsida</taxon>
        <taxon>Ranunculales</taxon>
        <taxon>Menispermaceae</taxon>
        <taxon>Menispermoideae</taxon>
        <taxon>Cissampelideae</taxon>
        <taxon>Stephania</taxon>
    </lineage>
</organism>
<proteinExistence type="predicted"/>
<keyword evidence="2" id="KW-1185">Reference proteome</keyword>
<name>A0AAP0E9Q7_9MAGN</name>
<evidence type="ECO:0000313" key="2">
    <source>
        <dbReference type="Proteomes" id="UP001419268"/>
    </source>
</evidence>
<comment type="caution">
    <text evidence="1">The sequence shown here is derived from an EMBL/GenBank/DDBJ whole genome shotgun (WGS) entry which is preliminary data.</text>
</comment>
<dbReference type="AlphaFoldDB" id="A0AAP0E9Q7"/>
<dbReference type="Proteomes" id="UP001419268">
    <property type="component" value="Unassembled WGS sequence"/>
</dbReference>
<reference evidence="1 2" key="1">
    <citation type="submission" date="2024-01" db="EMBL/GenBank/DDBJ databases">
        <title>Genome assemblies of Stephania.</title>
        <authorList>
            <person name="Yang L."/>
        </authorList>
    </citation>
    <scope>NUCLEOTIDE SEQUENCE [LARGE SCALE GENOMIC DNA]</scope>
    <source>
        <strain evidence="1">JXDWG</strain>
        <tissue evidence="1">Leaf</tissue>
    </source>
</reference>
<protein>
    <submittedName>
        <fullName evidence="1">Uncharacterized protein</fullName>
    </submittedName>
</protein>
<evidence type="ECO:0000313" key="1">
    <source>
        <dbReference type="EMBL" id="KAK9089226.1"/>
    </source>
</evidence>
<gene>
    <name evidence="1" type="ORF">Scep_028308</name>
</gene>